<sequence length="116" mass="13603">MRLWGSFTPLNGGGERKILLVDASTILFLSLVLRGECFKHFFSFFLLEVESKAYSHRLTYRKYLLSCGSGASEIVFLSLMLLRLFKHWCVVLELLSRYYSVRSTMHHEQKGQYFHD</sequence>
<reference evidence="1 2" key="1">
    <citation type="submission" date="2023-07" db="EMBL/GenBank/DDBJ databases">
        <title>Sequencing the genomes of 1000 actinobacteria strains.</title>
        <authorList>
            <person name="Klenk H.-P."/>
        </authorList>
    </citation>
    <scope>NUCLEOTIDE SEQUENCE [LARGE SCALE GENOMIC DNA]</scope>
    <source>
        <strain evidence="1 2">DSM 44508</strain>
    </source>
</reference>
<protein>
    <submittedName>
        <fullName evidence="1">Uncharacterized protein</fullName>
    </submittedName>
</protein>
<comment type="caution">
    <text evidence="1">The sequence shown here is derived from an EMBL/GenBank/DDBJ whole genome shotgun (WGS) entry which is preliminary data.</text>
</comment>
<proteinExistence type="predicted"/>
<organism evidence="1 2">
    <name type="scientific">Corynebacterium felinum</name>
    <dbReference type="NCBI Taxonomy" id="131318"/>
    <lineage>
        <taxon>Bacteria</taxon>
        <taxon>Bacillati</taxon>
        <taxon>Actinomycetota</taxon>
        <taxon>Actinomycetes</taxon>
        <taxon>Mycobacteriales</taxon>
        <taxon>Corynebacteriaceae</taxon>
        <taxon>Corynebacterium</taxon>
    </lineage>
</organism>
<accession>A0ABU2B7U1</accession>
<evidence type="ECO:0000313" key="1">
    <source>
        <dbReference type="EMBL" id="MDR7354456.1"/>
    </source>
</evidence>
<dbReference type="EMBL" id="JAVDYF010000001">
    <property type="protein sequence ID" value="MDR7354456.1"/>
    <property type="molecule type" value="Genomic_DNA"/>
</dbReference>
<evidence type="ECO:0000313" key="2">
    <source>
        <dbReference type="Proteomes" id="UP001183619"/>
    </source>
</evidence>
<keyword evidence="2" id="KW-1185">Reference proteome</keyword>
<dbReference type="Proteomes" id="UP001183619">
    <property type="component" value="Unassembled WGS sequence"/>
</dbReference>
<name>A0ABU2B7U1_9CORY</name>
<gene>
    <name evidence="1" type="ORF">J2S37_000994</name>
</gene>